<gene>
    <name evidence="2" type="ORF">BaRGS_00016026</name>
</gene>
<accession>A0ABD0L035</accession>
<protein>
    <submittedName>
        <fullName evidence="2">Uncharacterized protein</fullName>
    </submittedName>
</protein>
<feature type="compositionally biased region" description="Basic and acidic residues" evidence="1">
    <location>
        <begin position="10"/>
        <end position="23"/>
    </location>
</feature>
<reference evidence="2 3" key="1">
    <citation type="journal article" date="2023" name="Sci. Data">
        <title>Genome assembly of the Korean intertidal mud-creeper Batillaria attramentaria.</title>
        <authorList>
            <person name="Patra A.K."/>
            <person name="Ho P.T."/>
            <person name="Jun S."/>
            <person name="Lee S.J."/>
            <person name="Kim Y."/>
            <person name="Won Y.J."/>
        </authorList>
    </citation>
    <scope>NUCLEOTIDE SEQUENCE [LARGE SCALE GENOMIC DNA]</scope>
    <source>
        <strain evidence="2">Wonlab-2016</strain>
    </source>
</reference>
<dbReference type="AlphaFoldDB" id="A0ABD0L035"/>
<feature type="compositionally biased region" description="Polar residues" evidence="1">
    <location>
        <begin position="60"/>
        <end position="75"/>
    </location>
</feature>
<dbReference type="EMBL" id="JACVVK020000100">
    <property type="protein sequence ID" value="KAK7492721.1"/>
    <property type="molecule type" value="Genomic_DNA"/>
</dbReference>
<dbReference type="Proteomes" id="UP001519460">
    <property type="component" value="Unassembled WGS sequence"/>
</dbReference>
<proteinExistence type="predicted"/>
<evidence type="ECO:0000313" key="3">
    <source>
        <dbReference type="Proteomes" id="UP001519460"/>
    </source>
</evidence>
<feature type="region of interest" description="Disordered" evidence="1">
    <location>
        <begin position="1"/>
        <end position="23"/>
    </location>
</feature>
<evidence type="ECO:0000256" key="1">
    <source>
        <dbReference type="SAM" id="MobiDB-lite"/>
    </source>
</evidence>
<feature type="region of interest" description="Disordered" evidence="1">
    <location>
        <begin position="58"/>
        <end position="95"/>
    </location>
</feature>
<evidence type="ECO:0000313" key="2">
    <source>
        <dbReference type="EMBL" id="KAK7492721.1"/>
    </source>
</evidence>
<name>A0ABD0L035_9CAEN</name>
<sequence length="153" mass="17097">CTGLSVQAERASERGGKTQRERDLLLSEGLPQLYRSRYTLPLNRRCSRECMCLYSRKRSSSLTDYGTSGSVQLSPHSRRAREPTNSSQTQPLRSLSTHVQRHGFTADPFSEALRSCGRSSVLSVLSVVWLTVLGQIVPESHVCIFSRFSQSFG</sequence>
<organism evidence="2 3">
    <name type="scientific">Batillaria attramentaria</name>
    <dbReference type="NCBI Taxonomy" id="370345"/>
    <lineage>
        <taxon>Eukaryota</taxon>
        <taxon>Metazoa</taxon>
        <taxon>Spiralia</taxon>
        <taxon>Lophotrochozoa</taxon>
        <taxon>Mollusca</taxon>
        <taxon>Gastropoda</taxon>
        <taxon>Caenogastropoda</taxon>
        <taxon>Sorbeoconcha</taxon>
        <taxon>Cerithioidea</taxon>
        <taxon>Batillariidae</taxon>
        <taxon>Batillaria</taxon>
    </lineage>
</organism>
<feature type="non-terminal residue" evidence="2">
    <location>
        <position position="1"/>
    </location>
</feature>
<keyword evidence="3" id="KW-1185">Reference proteome</keyword>
<comment type="caution">
    <text evidence="2">The sequence shown here is derived from an EMBL/GenBank/DDBJ whole genome shotgun (WGS) entry which is preliminary data.</text>
</comment>
<feature type="compositionally biased region" description="Polar residues" evidence="1">
    <location>
        <begin position="83"/>
        <end position="95"/>
    </location>
</feature>